<comment type="caution">
    <text evidence="1">The sequence shown here is derived from an EMBL/GenBank/DDBJ whole genome shotgun (WGS) entry which is preliminary data.</text>
</comment>
<evidence type="ECO:0000313" key="2">
    <source>
        <dbReference type="Proteomes" id="UP000703661"/>
    </source>
</evidence>
<dbReference type="Gene3D" id="3.40.50.11340">
    <property type="match status" value="1"/>
</dbReference>
<dbReference type="PANTHER" id="PTHR36050:SF1">
    <property type="entry name" value="O-FUCOSYLTRANSFERASE 30"/>
    <property type="match status" value="1"/>
</dbReference>
<protein>
    <submittedName>
        <fullName evidence="1">Uncharacterized protein</fullName>
    </submittedName>
</protein>
<sequence length="465" mass="53476">MFPERPPADQERFLAYLPHSGFHNQRMSLETALRLAAYLNRTLLLPPLYMCEKALNIPWGPAPSLLEKWKTRTREGVEYCKDYNMAGRPRPTPNELRNALENPHGDRDLGCVAYHSWTTVPWTYFFDLPKVLVDVVHFADANLTEPIRVFDRPNMTISWLAERLGITESIEKEIYWIEDFVRADYRILDDSEYDYRLYPEPPGRYQRTILLSDLLERQEKVIHFGSLFYPDRVEARSDAHIALASYIVNALDIWNQEILDATKLAEAQIRTWINETNRAASGFLGAHLRTADGGFVHVIDSSLQRIVEWIRKVAGQDKQHSDDPLLLTRSGPTKRQEENVPTFLDRCTGQPAGSPLVYLATDVHHPRSSPILSDFFNEFPCAMILSDFPKSVDELDQIYNTVDNVHMLPYMIALMDANMAAKGRDFYGTENSTFSVYIAGHLWPRYHPGQNISLTPWIEESDIVS</sequence>
<dbReference type="Gene3D" id="3.40.50.11350">
    <property type="match status" value="1"/>
</dbReference>
<reference evidence="1" key="1">
    <citation type="journal article" date="2020" name="Fungal Divers.">
        <title>Resolving the Mortierellaceae phylogeny through synthesis of multi-gene phylogenetics and phylogenomics.</title>
        <authorList>
            <person name="Vandepol N."/>
            <person name="Liber J."/>
            <person name="Desiro A."/>
            <person name="Na H."/>
            <person name="Kennedy M."/>
            <person name="Barry K."/>
            <person name="Grigoriev I.V."/>
            <person name="Miller A.N."/>
            <person name="O'Donnell K."/>
            <person name="Stajich J.E."/>
            <person name="Bonito G."/>
        </authorList>
    </citation>
    <scope>NUCLEOTIDE SEQUENCE</scope>
    <source>
        <strain evidence="1">NRRL 2769</strain>
    </source>
</reference>
<organism evidence="1 2">
    <name type="scientific">Entomortierella chlamydospora</name>
    <dbReference type="NCBI Taxonomy" id="101097"/>
    <lineage>
        <taxon>Eukaryota</taxon>
        <taxon>Fungi</taxon>
        <taxon>Fungi incertae sedis</taxon>
        <taxon>Mucoromycota</taxon>
        <taxon>Mortierellomycotina</taxon>
        <taxon>Mortierellomycetes</taxon>
        <taxon>Mortierellales</taxon>
        <taxon>Mortierellaceae</taxon>
        <taxon>Entomortierella</taxon>
    </lineage>
</organism>
<dbReference type="PANTHER" id="PTHR36050">
    <property type="entry name" value="O-FUCOSYLTRANSFERASE 30"/>
    <property type="match status" value="1"/>
</dbReference>
<gene>
    <name evidence="1" type="ORF">BGZ80_000600</name>
</gene>
<proteinExistence type="predicted"/>
<evidence type="ECO:0000313" key="1">
    <source>
        <dbReference type="EMBL" id="KAG0011553.1"/>
    </source>
</evidence>
<accession>A0A9P6SYK6</accession>
<keyword evidence="2" id="KW-1185">Reference proteome</keyword>
<dbReference type="EMBL" id="JAAAID010001126">
    <property type="protein sequence ID" value="KAG0011553.1"/>
    <property type="molecule type" value="Genomic_DNA"/>
</dbReference>
<dbReference type="AlphaFoldDB" id="A0A9P6SYK6"/>
<dbReference type="Proteomes" id="UP000703661">
    <property type="component" value="Unassembled WGS sequence"/>
</dbReference>
<name>A0A9P6SYK6_9FUNG</name>